<dbReference type="GO" id="GO:0005742">
    <property type="term" value="C:mitochondrial outer membrane translocase complex"/>
    <property type="evidence" value="ECO:0007669"/>
    <property type="project" value="InterPro"/>
</dbReference>
<dbReference type="Pfam" id="PF08038">
    <property type="entry name" value="Tom7"/>
    <property type="match status" value="1"/>
</dbReference>
<dbReference type="AlphaFoldDB" id="A0AAU9FCX1"/>
<keyword evidence="9" id="KW-0496">Mitochondrion</keyword>
<evidence type="ECO:0000256" key="2">
    <source>
        <dbReference type="ARBA" id="ARBA00010917"/>
    </source>
</evidence>
<keyword evidence="10 12" id="KW-0472">Membrane</keyword>
<comment type="similarity">
    <text evidence="2">Belongs to the Tom7 family.</text>
</comment>
<name>A0AAU9FCX1_DROMD</name>
<evidence type="ECO:0000256" key="8">
    <source>
        <dbReference type="ARBA" id="ARBA00022989"/>
    </source>
</evidence>
<evidence type="ECO:0000256" key="4">
    <source>
        <dbReference type="ARBA" id="ARBA00022448"/>
    </source>
</evidence>
<evidence type="ECO:0000256" key="10">
    <source>
        <dbReference type="ARBA" id="ARBA00023136"/>
    </source>
</evidence>
<gene>
    <name evidence="13" type="ORF">DMAD_11334</name>
</gene>
<sequence length="55" mass="6344">MPEFSEEAKDRLMIVLNVVQKTIHWGFVPFVIYMGFRKGAEIGMPPLTIINLFAF</sequence>
<evidence type="ECO:0000256" key="11">
    <source>
        <dbReference type="ARBA" id="ARBA00032786"/>
    </source>
</evidence>
<evidence type="ECO:0000313" key="14">
    <source>
        <dbReference type="Proteomes" id="UP001500889"/>
    </source>
</evidence>
<keyword evidence="6" id="KW-1000">Mitochondrion outer membrane</keyword>
<dbReference type="Proteomes" id="UP001500889">
    <property type="component" value="Chromosome U"/>
</dbReference>
<dbReference type="InterPro" id="IPR012621">
    <property type="entry name" value="Tom7"/>
</dbReference>
<reference evidence="13 14" key="1">
    <citation type="submission" date="2024-02" db="EMBL/GenBank/DDBJ databases">
        <title>A chromosome-level genome assembly of Drosophila madeirensis, a fruit fly species endemic to Madeira island.</title>
        <authorList>
            <person name="Tomihara K."/>
            <person name="Llopart A."/>
            <person name="Yamamoto D."/>
        </authorList>
    </citation>
    <scope>NUCLEOTIDE SEQUENCE [LARGE SCALE GENOMIC DNA]</scope>
    <source>
        <strain evidence="13 14">RF1</strain>
    </source>
</reference>
<evidence type="ECO:0000256" key="12">
    <source>
        <dbReference type="SAM" id="Phobius"/>
    </source>
</evidence>
<dbReference type="PANTHER" id="PTHR46722">
    <property type="entry name" value="MITOCHONDRIAL IMPORT RECEPTOR SUBUNIT TOM7 HOMOLOG"/>
    <property type="match status" value="1"/>
</dbReference>
<proteinExistence type="inferred from homology"/>
<evidence type="ECO:0000256" key="1">
    <source>
        <dbReference type="ARBA" id="ARBA00004572"/>
    </source>
</evidence>
<protein>
    <recommendedName>
        <fullName evidence="3">Mitochondrial import receptor subunit TOM7 homolog</fullName>
    </recommendedName>
    <alternativeName>
        <fullName evidence="11">Translocase of outer membrane 7 kDa subunit homolog</fullName>
    </alternativeName>
</protein>
<dbReference type="PANTHER" id="PTHR46722:SF1">
    <property type="entry name" value="MITOCHONDRIAL IMPORT RECEPTOR SUBUNIT TOM7 HOMOLOG"/>
    <property type="match status" value="1"/>
</dbReference>
<keyword evidence="13" id="KW-0675">Receptor</keyword>
<organism evidence="13 14">
    <name type="scientific">Drosophila madeirensis</name>
    <name type="common">Fruit fly</name>
    <dbReference type="NCBI Taxonomy" id="30013"/>
    <lineage>
        <taxon>Eukaryota</taxon>
        <taxon>Metazoa</taxon>
        <taxon>Ecdysozoa</taxon>
        <taxon>Arthropoda</taxon>
        <taxon>Hexapoda</taxon>
        <taxon>Insecta</taxon>
        <taxon>Pterygota</taxon>
        <taxon>Neoptera</taxon>
        <taxon>Endopterygota</taxon>
        <taxon>Diptera</taxon>
        <taxon>Brachycera</taxon>
        <taxon>Muscomorpha</taxon>
        <taxon>Ephydroidea</taxon>
        <taxon>Drosophilidae</taxon>
        <taxon>Drosophila</taxon>
        <taxon>Sophophora</taxon>
    </lineage>
</organism>
<keyword evidence="8 12" id="KW-1133">Transmembrane helix</keyword>
<dbReference type="GO" id="GO:0030150">
    <property type="term" value="P:protein import into mitochondrial matrix"/>
    <property type="evidence" value="ECO:0007669"/>
    <property type="project" value="InterPro"/>
</dbReference>
<dbReference type="GO" id="GO:1903955">
    <property type="term" value="P:positive regulation of protein targeting to mitochondrion"/>
    <property type="evidence" value="ECO:0007669"/>
    <property type="project" value="TreeGrafter"/>
</dbReference>
<keyword evidence="4" id="KW-0813">Transport</keyword>
<evidence type="ECO:0000256" key="3">
    <source>
        <dbReference type="ARBA" id="ARBA00014537"/>
    </source>
</evidence>
<evidence type="ECO:0000256" key="5">
    <source>
        <dbReference type="ARBA" id="ARBA00022692"/>
    </source>
</evidence>
<evidence type="ECO:0000256" key="9">
    <source>
        <dbReference type="ARBA" id="ARBA00023128"/>
    </source>
</evidence>
<feature type="transmembrane region" description="Helical" evidence="12">
    <location>
        <begin position="12"/>
        <end position="36"/>
    </location>
</feature>
<keyword evidence="7" id="KW-0653">Protein transport</keyword>
<keyword evidence="5 12" id="KW-0812">Transmembrane</keyword>
<dbReference type="EMBL" id="AP029264">
    <property type="protein sequence ID" value="BFF93485.1"/>
    <property type="molecule type" value="Genomic_DNA"/>
</dbReference>
<keyword evidence="14" id="KW-1185">Reference proteome</keyword>
<evidence type="ECO:0000256" key="6">
    <source>
        <dbReference type="ARBA" id="ARBA00022787"/>
    </source>
</evidence>
<accession>A0AAU9FCX1</accession>
<comment type="subcellular location">
    <subcellularLocation>
        <location evidence="1">Mitochondrion outer membrane</location>
        <topology evidence="1">Single-pass membrane protein</topology>
    </subcellularLocation>
</comment>
<evidence type="ECO:0000313" key="13">
    <source>
        <dbReference type="EMBL" id="BFF93485.1"/>
    </source>
</evidence>
<evidence type="ECO:0000256" key="7">
    <source>
        <dbReference type="ARBA" id="ARBA00022927"/>
    </source>
</evidence>